<evidence type="ECO:0000256" key="9">
    <source>
        <dbReference type="RuleBase" id="RU363079"/>
    </source>
</evidence>
<feature type="transmembrane region" description="Helical" evidence="9">
    <location>
        <begin position="242"/>
        <end position="261"/>
    </location>
</feature>
<feature type="transmembrane region" description="Helical" evidence="9">
    <location>
        <begin position="534"/>
        <end position="553"/>
    </location>
</feature>
<keyword evidence="4 9" id="KW-0812">Transmembrane</keyword>
<dbReference type="PANTHER" id="PTHR10766">
    <property type="entry name" value="TRANSMEMBRANE 9 SUPERFAMILY PROTEIN"/>
    <property type="match status" value="1"/>
</dbReference>
<keyword evidence="6 9" id="KW-1133">Transmembrane helix</keyword>
<reference evidence="10" key="1">
    <citation type="submission" date="2014-09" db="EMBL/GenBank/DDBJ databases">
        <title>Draft genome sequence of an oleaginous Mucoromycotina fungus Mucor ambiguus NBRC6742.</title>
        <authorList>
            <person name="Takeda I."/>
            <person name="Yamane N."/>
            <person name="Morita T."/>
            <person name="Tamano K."/>
            <person name="Machida M."/>
            <person name="Baker S."/>
            <person name="Koike H."/>
        </authorList>
    </citation>
    <scope>NUCLEOTIDE SEQUENCE</scope>
    <source>
        <strain evidence="10">NBRC 6742</strain>
    </source>
</reference>
<feature type="transmembrane region" description="Helical" evidence="9">
    <location>
        <begin position="408"/>
        <end position="432"/>
    </location>
</feature>
<feature type="transmembrane region" description="Helical" evidence="9">
    <location>
        <begin position="565"/>
        <end position="594"/>
    </location>
</feature>
<dbReference type="Proteomes" id="UP000053815">
    <property type="component" value="Unassembled WGS sequence"/>
</dbReference>
<keyword evidence="7" id="KW-0333">Golgi apparatus</keyword>
<dbReference type="Pfam" id="PF02990">
    <property type="entry name" value="EMP70"/>
    <property type="match status" value="1"/>
</dbReference>
<evidence type="ECO:0000256" key="2">
    <source>
        <dbReference type="ARBA" id="ARBA00004555"/>
    </source>
</evidence>
<feature type="transmembrane region" description="Helical" evidence="9">
    <location>
        <begin position="500"/>
        <end position="522"/>
    </location>
</feature>
<evidence type="ECO:0000256" key="4">
    <source>
        <dbReference type="ARBA" id="ARBA00022692"/>
    </source>
</evidence>
<dbReference type="GO" id="GO:0005794">
    <property type="term" value="C:Golgi apparatus"/>
    <property type="evidence" value="ECO:0007669"/>
    <property type="project" value="UniProtKB-SubCell"/>
</dbReference>
<name>A0A0C9MCH6_9FUNG</name>
<evidence type="ECO:0000256" key="5">
    <source>
        <dbReference type="ARBA" id="ARBA00022729"/>
    </source>
</evidence>
<dbReference type="PANTHER" id="PTHR10766:SF55">
    <property type="entry name" value="TRANSMEMBRANE 9 SUPERFAMILY MEMBER 4"/>
    <property type="match status" value="1"/>
</dbReference>
<feature type="transmembrane region" description="Helical" evidence="9">
    <location>
        <begin position="372"/>
        <end position="396"/>
    </location>
</feature>
<protein>
    <recommendedName>
        <fullName evidence="9">Transmembrane 9 superfamily member</fullName>
    </recommendedName>
</protein>
<comment type="similarity">
    <text evidence="3 9">Belongs to the nonaspanin (TM9SF) (TC 9.A.2) family.</text>
</comment>
<keyword evidence="11" id="KW-1185">Reference proteome</keyword>
<comment type="subcellular location">
    <subcellularLocation>
        <location evidence="2">Golgi apparatus</location>
    </subcellularLocation>
    <subcellularLocation>
        <location evidence="1">Membrane</location>
        <topology evidence="1">Multi-pass membrane protein</topology>
    </subcellularLocation>
</comment>
<dbReference type="GO" id="GO:0016020">
    <property type="term" value="C:membrane"/>
    <property type="evidence" value="ECO:0007669"/>
    <property type="project" value="UniProtKB-SubCell"/>
</dbReference>
<dbReference type="OrthoDB" id="1666796at2759"/>
<feature type="transmembrane region" description="Helical" evidence="9">
    <location>
        <begin position="462"/>
        <end position="480"/>
    </location>
</feature>
<evidence type="ECO:0000313" key="11">
    <source>
        <dbReference type="Proteomes" id="UP000053815"/>
    </source>
</evidence>
<dbReference type="STRING" id="91626.A0A0C9MCH6"/>
<evidence type="ECO:0000256" key="8">
    <source>
        <dbReference type="ARBA" id="ARBA00023136"/>
    </source>
</evidence>
<feature type="transmembrane region" description="Helical" evidence="9">
    <location>
        <begin position="343"/>
        <end position="360"/>
    </location>
</feature>
<evidence type="ECO:0000256" key="3">
    <source>
        <dbReference type="ARBA" id="ARBA00005227"/>
    </source>
</evidence>
<dbReference type="InterPro" id="IPR004240">
    <property type="entry name" value="EMP70"/>
</dbReference>
<feature type="transmembrane region" description="Helical" evidence="9">
    <location>
        <begin position="301"/>
        <end position="331"/>
    </location>
</feature>
<evidence type="ECO:0000256" key="1">
    <source>
        <dbReference type="ARBA" id="ARBA00004141"/>
    </source>
</evidence>
<evidence type="ECO:0000313" key="10">
    <source>
        <dbReference type="EMBL" id="GAN05089.1"/>
    </source>
</evidence>
<sequence>MAFKLVAILLLVYSQLVLSFKQGDSIPIYYNKVFSLQNQLSYSYQSLGFVCPTTFSRKKSLLVFDQDFRGDRLVQSNYKINFLENQDCKLLCKQSWSVEDAIQVEELISNDYMVEWELDGLPGATVSYTNEAPEHNYRIGFPLGFKKGDSTFINNHVIFQILYTADKDRFGHYDIVGFEVYPDSIAEGECTKKSVEYEYQQVTGRRTQVSFSYSVKWKQVKDNTRWEAFLMKPNPDRHFSSLLNGVIVVMIVFAIIAIIFLKTVHKDAGSAGEDKDFKIYDDADDFVGWRLINRDVFRRPIYGGLLTPIMGSGIQLLTVAVGLLACLQFGWYHPAQPGSLTRWFTFLFLLGSVPAGYWSARVYKVFRGKSWMLNSILTACVVPSVFVVILFATSMMNWMQQSSLAISFSGWASLVSIWLFILTPLTCIGAYFGEKAERIEQPSRTTQIPRMIPKKRWYQLDAIRILLGGIMPFAVVFLNWHELLNSVAKGEYILSINYTIWTSILLLISTAEMTIVLIFLQLCNEDYHWWWQSMMIGGSPALYMFAYGVFYYLQKSSIQGLVGGTIYLVNLLIGCGLIGLCTGTLGFASSYIIIRRIYSTVKTNH</sequence>
<evidence type="ECO:0000256" key="7">
    <source>
        <dbReference type="ARBA" id="ARBA00023034"/>
    </source>
</evidence>
<dbReference type="EMBL" id="DF836370">
    <property type="protein sequence ID" value="GAN05089.1"/>
    <property type="molecule type" value="Genomic_DNA"/>
</dbReference>
<dbReference type="AlphaFoldDB" id="A0A0C9MCH6"/>
<feature type="signal peptide" evidence="9">
    <location>
        <begin position="1"/>
        <end position="19"/>
    </location>
</feature>
<gene>
    <name evidence="10" type="ORF">MAM1_0081d04558</name>
</gene>
<keyword evidence="5 9" id="KW-0732">Signal</keyword>
<keyword evidence="8 9" id="KW-0472">Membrane</keyword>
<proteinExistence type="inferred from homology"/>
<dbReference type="GO" id="GO:0072657">
    <property type="term" value="P:protein localization to membrane"/>
    <property type="evidence" value="ECO:0007669"/>
    <property type="project" value="TreeGrafter"/>
</dbReference>
<evidence type="ECO:0000256" key="6">
    <source>
        <dbReference type="ARBA" id="ARBA00022989"/>
    </source>
</evidence>
<accession>A0A0C9MCH6</accession>
<organism evidence="10">
    <name type="scientific">Mucor ambiguus</name>
    <dbReference type="NCBI Taxonomy" id="91626"/>
    <lineage>
        <taxon>Eukaryota</taxon>
        <taxon>Fungi</taxon>
        <taxon>Fungi incertae sedis</taxon>
        <taxon>Mucoromycota</taxon>
        <taxon>Mucoromycotina</taxon>
        <taxon>Mucoromycetes</taxon>
        <taxon>Mucorales</taxon>
        <taxon>Mucorineae</taxon>
        <taxon>Mucoraceae</taxon>
        <taxon>Mucor</taxon>
    </lineage>
</organism>
<feature type="chain" id="PRO_5007354193" description="Transmembrane 9 superfamily member" evidence="9">
    <location>
        <begin position="20"/>
        <end position="605"/>
    </location>
</feature>